<dbReference type="KEGG" id="cpas:Clopa_2145"/>
<accession>R4K380</accession>
<dbReference type="OrthoDB" id="9776839at2"/>
<dbReference type="eggNOG" id="COG0446">
    <property type="taxonomic scope" value="Bacteria"/>
</dbReference>
<gene>
    <name evidence="3" type="ORF">Clopa_2145</name>
</gene>
<dbReference type="InterPro" id="IPR051691">
    <property type="entry name" value="Metab_Enz_Cyan_OpOx_G3PDH"/>
</dbReference>
<sequence length="326" mass="35177">MKNYDIVIIGGGPAGLASAVEAKNNGIDSVLIIEREQELGGVLRQCVHSGFGIHIFKEELTGPEYAEVFINKVNELGIEYKLDTMVLSIDKEKNITASSEKDGFIKIKAKAIILATGCMERVRDSIGIFGKRPSGVFTAGTAQKLINIDGYMVGKKVIILGAGDIGLIMARRMKLEGAEVIGVIEKSDSPGGSYRNVIQCLSDFNIPLLLKHTITDIYGRERVEAVNVCEVDEKGISIPETEKKYECDTVLLSAGLIPETELAKNVGIEIGTKGGIKINDLKETSEKGIFACGNVVQVHDLVDNVTKEAEKAGINAAIYVRSNFSS</sequence>
<keyword evidence="1" id="KW-0560">Oxidoreductase</keyword>
<dbReference type="AlphaFoldDB" id="R4K380"/>
<dbReference type="STRING" id="86416.Clopa_2145"/>
<protein>
    <submittedName>
        <fullName evidence="3">Pyruvate/2-oxoglutarate dehydrogenase complex, dihydrolipoamide dehydrogenase component</fullName>
    </submittedName>
</protein>
<dbReference type="Proteomes" id="UP000013523">
    <property type="component" value="Chromosome"/>
</dbReference>
<dbReference type="PANTHER" id="PTHR42949">
    <property type="entry name" value="ANAEROBIC GLYCEROL-3-PHOSPHATE DEHYDROGENASE SUBUNIT B"/>
    <property type="match status" value="1"/>
</dbReference>
<dbReference type="PRINTS" id="PR00469">
    <property type="entry name" value="PNDRDTASEII"/>
</dbReference>
<feature type="domain" description="FAD/NAD(P)-binding" evidence="2">
    <location>
        <begin position="4"/>
        <end position="307"/>
    </location>
</feature>
<dbReference type="PATRIC" id="fig|86416.3.peg.2118"/>
<dbReference type="SUPFAM" id="SSF51905">
    <property type="entry name" value="FAD/NAD(P)-binding domain"/>
    <property type="match status" value="2"/>
</dbReference>
<evidence type="ECO:0000256" key="1">
    <source>
        <dbReference type="ARBA" id="ARBA00023002"/>
    </source>
</evidence>
<reference evidence="3 4" key="1">
    <citation type="submission" date="2012-01" db="EMBL/GenBank/DDBJ databases">
        <title>Complete sequence of chromosome of Clostridium pasteurianum BC1.</title>
        <authorList>
            <consortium name="US DOE Joint Genome Institute"/>
            <person name="Lucas S."/>
            <person name="Han J."/>
            <person name="Lapidus A."/>
            <person name="Cheng J.-F."/>
            <person name="Goodwin L."/>
            <person name="Pitluck S."/>
            <person name="Peters L."/>
            <person name="Mikhailova N."/>
            <person name="Teshima H."/>
            <person name="Detter J.C."/>
            <person name="Han C."/>
            <person name="Tapia R."/>
            <person name="Land M."/>
            <person name="Hauser L."/>
            <person name="Kyrpides N."/>
            <person name="Ivanova N."/>
            <person name="Pagani I."/>
            <person name="Dunn J."/>
            <person name="Taghavi S."/>
            <person name="Francis A."/>
            <person name="van der Lelie D."/>
            <person name="Woyke T."/>
        </authorList>
    </citation>
    <scope>NUCLEOTIDE SEQUENCE [LARGE SCALE GENOMIC DNA]</scope>
    <source>
        <strain evidence="3 4">BC1</strain>
    </source>
</reference>
<dbReference type="GO" id="GO:0016491">
    <property type="term" value="F:oxidoreductase activity"/>
    <property type="evidence" value="ECO:0007669"/>
    <property type="project" value="UniProtKB-KW"/>
</dbReference>
<evidence type="ECO:0000313" key="4">
    <source>
        <dbReference type="Proteomes" id="UP000013523"/>
    </source>
</evidence>
<dbReference type="Pfam" id="PF07992">
    <property type="entry name" value="Pyr_redox_2"/>
    <property type="match status" value="1"/>
</dbReference>
<keyword evidence="3" id="KW-0670">Pyruvate</keyword>
<keyword evidence="4" id="KW-1185">Reference proteome</keyword>
<evidence type="ECO:0000313" key="3">
    <source>
        <dbReference type="EMBL" id="AGK97023.1"/>
    </source>
</evidence>
<name>R4K380_CLOPA</name>
<organism evidence="3 4">
    <name type="scientific">Clostridium pasteurianum BC1</name>
    <dbReference type="NCBI Taxonomy" id="86416"/>
    <lineage>
        <taxon>Bacteria</taxon>
        <taxon>Bacillati</taxon>
        <taxon>Bacillota</taxon>
        <taxon>Clostridia</taxon>
        <taxon>Eubacteriales</taxon>
        <taxon>Clostridiaceae</taxon>
        <taxon>Clostridium</taxon>
    </lineage>
</organism>
<dbReference type="EMBL" id="CP003261">
    <property type="protein sequence ID" value="AGK97023.1"/>
    <property type="molecule type" value="Genomic_DNA"/>
</dbReference>
<dbReference type="InterPro" id="IPR023753">
    <property type="entry name" value="FAD/NAD-binding_dom"/>
</dbReference>
<dbReference type="Gene3D" id="3.50.50.60">
    <property type="entry name" value="FAD/NAD(P)-binding domain"/>
    <property type="match status" value="2"/>
</dbReference>
<dbReference type="InterPro" id="IPR036188">
    <property type="entry name" value="FAD/NAD-bd_sf"/>
</dbReference>
<dbReference type="HOGENOM" id="CLU_030705_0_0_9"/>
<evidence type="ECO:0000259" key="2">
    <source>
        <dbReference type="Pfam" id="PF07992"/>
    </source>
</evidence>
<dbReference type="PANTHER" id="PTHR42949:SF3">
    <property type="entry name" value="ANAEROBIC GLYCEROL-3-PHOSPHATE DEHYDROGENASE SUBUNIT B"/>
    <property type="match status" value="1"/>
</dbReference>
<proteinExistence type="predicted"/>
<dbReference type="RefSeq" id="WP_015615330.1">
    <property type="nucleotide sequence ID" value="NC_021182.1"/>
</dbReference>
<dbReference type="PRINTS" id="PR00368">
    <property type="entry name" value="FADPNR"/>
</dbReference>